<gene>
    <name evidence="2" type="ORF">CDAR_30341</name>
</gene>
<evidence type="ECO:0000256" key="1">
    <source>
        <dbReference type="SAM" id="MobiDB-lite"/>
    </source>
</evidence>
<dbReference type="Proteomes" id="UP001054837">
    <property type="component" value="Unassembled WGS sequence"/>
</dbReference>
<evidence type="ECO:0000313" key="2">
    <source>
        <dbReference type="EMBL" id="GIY13703.1"/>
    </source>
</evidence>
<dbReference type="EMBL" id="BPLQ01005276">
    <property type="protein sequence ID" value="GIY13703.1"/>
    <property type="molecule type" value="Genomic_DNA"/>
</dbReference>
<evidence type="ECO:0000313" key="3">
    <source>
        <dbReference type="Proteomes" id="UP001054837"/>
    </source>
</evidence>
<sequence>MEPKNHRHKPQASASMRPSISSSEHMLATSDLSIKHLTAPGLHGILQDHNTINFKLIKTGSFEFYEHILRCTLWPSTLKVYRGKEFYATLKFEKLLLLNLIEIPKRY</sequence>
<protein>
    <submittedName>
        <fullName evidence="2">Uncharacterized protein</fullName>
    </submittedName>
</protein>
<feature type="compositionally biased region" description="Low complexity" evidence="1">
    <location>
        <begin position="13"/>
        <end position="23"/>
    </location>
</feature>
<feature type="compositionally biased region" description="Basic residues" evidence="1">
    <location>
        <begin position="1"/>
        <end position="10"/>
    </location>
</feature>
<organism evidence="2 3">
    <name type="scientific">Caerostris darwini</name>
    <dbReference type="NCBI Taxonomy" id="1538125"/>
    <lineage>
        <taxon>Eukaryota</taxon>
        <taxon>Metazoa</taxon>
        <taxon>Ecdysozoa</taxon>
        <taxon>Arthropoda</taxon>
        <taxon>Chelicerata</taxon>
        <taxon>Arachnida</taxon>
        <taxon>Araneae</taxon>
        <taxon>Araneomorphae</taxon>
        <taxon>Entelegynae</taxon>
        <taxon>Araneoidea</taxon>
        <taxon>Araneidae</taxon>
        <taxon>Caerostris</taxon>
    </lineage>
</organism>
<feature type="region of interest" description="Disordered" evidence="1">
    <location>
        <begin position="1"/>
        <end position="25"/>
    </location>
</feature>
<proteinExistence type="predicted"/>
<accession>A0AAV4QUH6</accession>
<reference evidence="2 3" key="1">
    <citation type="submission" date="2021-06" db="EMBL/GenBank/DDBJ databases">
        <title>Caerostris darwini draft genome.</title>
        <authorList>
            <person name="Kono N."/>
            <person name="Arakawa K."/>
        </authorList>
    </citation>
    <scope>NUCLEOTIDE SEQUENCE [LARGE SCALE GENOMIC DNA]</scope>
</reference>
<name>A0AAV4QUH6_9ARAC</name>
<keyword evidence="3" id="KW-1185">Reference proteome</keyword>
<dbReference type="AlphaFoldDB" id="A0AAV4QUH6"/>
<comment type="caution">
    <text evidence="2">The sequence shown here is derived from an EMBL/GenBank/DDBJ whole genome shotgun (WGS) entry which is preliminary data.</text>
</comment>